<evidence type="ECO:0000259" key="15">
    <source>
        <dbReference type="Pfam" id="PF00593"/>
    </source>
</evidence>
<evidence type="ECO:0000256" key="14">
    <source>
        <dbReference type="SAM" id="SignalP"/>
    </source>
</evidence>
<dbReference type="PANTHER" id="PTHR32552:SF81">
    <property type="entry name" value="TONB-DEPENDENT OUTER MEMBRANE RECEPTOR"/>
    <property type="match status" value="1"/>
</dbReference>
<evidence type="ECO:0000256" key="1">
    <source>
        <dbReference type="ARBA" id="ARBA00004571"/>
    </source>
</evidence>
<dbReference type="PROSITE" id="PS52016">
    <property type="entry name" value="TONB_DEPENDENT_REC_3"/>
    <property type="match status" value="1"/>
</dbReference>
<keyword evidence="8 12" id="KW-0798">TonB box</keyword>
<name>A0A6G6Y216_9SPHN</name>
<organism evidence="17 18">
    <name type="scientific">Stakelama tenebrarum</name>
    <dbReference type="NCBI Taxonomy" id="2711215"/>
    <lineage>
        <taxon>Bacteria</taxon>
        <taxon>Pseudomonadati</taxon>
        <taxon>Pseudomonadota</taxon>
        <taxon>Alphaproteobacteria</taxon>
        <taxon>Sphingomonadales</taxon>
        <taxon>Sphingomonadaceae</taxon>
        <taxon>Stakelama</taxon>
    </lineage>
</organism>
<keyword evidence="14" id="KW-0732">Signal</keyword>
<evidence type="ECO:0000313" key="18">
    <source>
        <dbReference type="Proteomes" id="UP000501568"/>
    </source>
</evidence>
<evidence type="ECO:0000313" key="17">
    <source>
        <dbReference type="EMBL" id="QIG78616.1"/>
    </source>
</evidence>
<keyword evidence="10 11" id="KW-0998">Cell outer membrane</keyword>
<dbReference type="KEGG" id="spzr:G5C33_01665"/>
<dbReference type="EMBL" id="CP049109">
    <property type="protein sequence ID" value="QIG78616.1"/>
    <property type="molecule type" value="Genomic_DNA"/>
</dbReference>
<evidence type="ECO:0000256" key="6">
    <source>
        <dbReference type="ARBA" id="ARBA00023004"/>
    </source>
</evidence>
<dbReference type="InterPro" id="IPR039426">
    <property type="entry name" value="TonB-dep_rcpt-like"/>
</dbReference>
<sequence>MRGSATILLLAVGTSAFAGTAWGQDATSDDGSQTGTSSAEGADSAEQNGVAEIVVTATRRSESLQKVPLTVSAFDGNRLETVGVKSAVDLPNVVSGLALNRFGAGTNSFLRGVGSNNTGFTSEPQIATYFDGFYLPYSGAIAFSFNNIERVEVLKGPQGTLYGRNSTGGLISVVTRDPGAVPRMDASIEYANYDTVSANIGASVPLSDTLSAGFAFTSTYQADGWGRNMFTGSETQKLDEKGVQGKIVWRPSGATKVTLEGFYDRLATDQGSVVAIFPGAVGSDGTPYLGEYRSSTRDDPRLSVETYLVGAKIEQDLGFADLTSLTGYQHSFSPTMLTQNGQPGKPVAGQSASVLDLTAKSRTITQELQLRSKVGDSPFDWIAGFFYYNNDNRISAATYGTCVDAICAPAPLPIQTISYPKTRSYSGYAEGTYRLTEATRLTLGLRYTDDEISITGTTVPFPGRPNTPAALPGSVVVSPGDPYPGNPDGIVTNTSFGKLTWKAVLAHDLTPDVHLYASYNRGFKSGSFNPTVFSNQPSRPEVLDAFELGVKSELFDRRLRANVAGFHYDYRDIQVRTTAPPAPPGLAILYNAAAARLNGVDADFELKVVPGLTLTGSAEYLDAKYTQFLGASCTTPRPIGGAVLGGNAGSVCDVSGNRMINAPRFSYTIGANYRFDTGVGEFALAVNDSHRSRYYWDPSNRLTQEPYHLLNASLTWTSIDRHIDVRFFAKNLTDSYYFVTAQQAANDVYVPGAPRTYGVEAGVHF</sequence>
<evidence type="ECO:0000256" key="5">
    <source>
        <dbReference type="ARBA" id="ARBA00022692"/>
    </source>
</evidence>
<dbReference type="InterPro" id="IPR012910">
    <property type="entry name" value="Plug_dom"/>
</dbReference>
<feature type="region of interest" description="Disordered" evidence="13">
    <location>
        <begin position="23"/>
        <end position="46"/>
    </location>
</feature>
<evidence type="ECO:0000256" key="12">
    <source>
        <dbReference type="RuleBase" id="RU003357"/>
    </source>
</evidence>
<keyword evidence="7" id="KW-0406">Ion transport</keyword>
<feature type="chain" id="PRO_5026126026" evidence="14">
    <location>
        <begin position="19"/>
        <end position="765"/>
    </location>
</feature>
<dbReference type="PANTHER" id="PTHR32552">
    <property type="entry name" value="FERRICHROME IRON RECEPTOR-RELATED"/>
    <property type="match status" value="1"/>
</dbReference>
<keyword evidence="2 11" id="KW-0813">Transport</keyword>
<feature type="compositionally biased region" description="Low complexity" evidence="13">
    <location>
        <begin position="25"/>
        <end position="39"/>
    </location>
</feature>
<accession>A0A6G6Y216</accession>
<dbReference type="GO" id="GO:0009279">
    <property type="term" value="C:cell outer membrane"/>
    <property type="evidence" value="ECO:0007669"/>
    <property type="project" value="UniProtKB-SubCell"/>
</dbReference>
<keyword evidence="5 11" id="KW-0812">Transmembrane</keyword>
<evidence type="ECO:0000256" key="7">
    <source>
        <dbReference type="ARBA" id="ARBA00023065"/>
    </source>
</evidence>
<evidence type="ECO:0000256" key="9">
    <source>
        <dbReference type="ARBA" id="ARBA00023136"/>
    </source>
</evidence>
<feature type="domain" description="TonB-dependent receptor-like beta-barrel" evidence="15">
    <location>
        <begin position="252"/>
        <end position="732"/>
    </location>
</feature>
<protein>
    <submittedName>
        <fullName evidence="17">TonB-dependent receptor</fullName>
    </submittedName>
</protein>
<reference evidence="17 18" key="1">
    <citation type="submission" date="2020-02" db="EMBL/GenBank/DDBJ databases">
        <authorList>
            <person name="Zheng R.K."/>
            <person name="Sun C.M."/>
        </authorList>
    </citation>
    <scope>NUCLEOTIDE SEQUENCE [LARGE SCALE GENOMIC DNA]</scope>
    <source>
        <strain evidence="18">zrk23</strain>
    </source>
</reference>
<keyword evidence="3 11" id="KW-1134">Transmembrane beta strand</keyword>
<dbReference type="SUPFAM" id="SSF56935">
    <property type="entry name" value="Porins"/>
    <property type="match status" value="1"/>
</dbReference>
<keyword evidence="9 11" id="KW-0472">Membrane</keyword>
<evidence type="ECO:0000256" key="8">
    <source>
        <dbReference type="ARBA" id="ARBA00023077"/>
    </source>
</evidence>
<comment type="similarity">
    <text evidence="11 12">Belongs to the TonB-dependent receptor family.</text>
</comment>
<comment type="subcellular location">
    <subcellularLocation>
        <location evidence="1 11">Cell outer membrane</location>
        <topology evidence="1 11">Multi-pass membrane protein</topology>
    </subcellularLocation>
</comment>
<evidence type="ECO:0000256" key="4">
    <source>
        <dbReference type="ARBA" id="ARBA00022496"/>
    </source>
</evidence>
<keyword evidence="17" id="KW-0675">Receptor</keyword>
<dbReference type="Gene3D" id="2.40.170.20">
    <property type="entry name" value="TonB-dependent receptor, beta-barrel domain"/>
    <property type="match status" value="1"/>
</dbReference>
<evidence type="ECO:0000259" key="16">
    <source>
        <dbReference type="Pfam" id="PF07715"/>
    </source>
</evidence>
<proteinExistence type="inferred from homology"/>
<evidence type="ECO:0000256" key="11">
    <source>
        <dbReference type="PROSITE-ProRule" id="PRU01360"/>
    </source>
</evidence>
<dbReference type="InterPro" id="IPR036942">
    <property type="entry name" value="Beta-barrel_TonB_sf"/>
</dbReference>
<feature type="signal peptide" evidence="14">
    <location>
        <begin position="1"/>
        <end position="18"/>
    </location>
</feature>
<dbReference type="CDD" id="cd01347">
    <property type="entry name" value="ligand_gated_channel"/>
    <property type="match status" value="1"/>
</dbReference>
<gene>
    <name evidence="17" type="ORF">G5C33_01665</name>
</gene>
<dbReference type="RefSeq" id="WP_165325615.1">
    <property type="nucleotide sequence ID" value="NZ_CP049109.1"/>
</dbReference>
<evidence type="ECO:0000256" key="2">
    <source>
        <dbReference type="ARBA" id="ARBA00022448"/>
    </source>
</evidence>
<feature type="domain" description="TonB-dependent receptor plug" evidence="16">
    <location>
        <begin position="64"/>
        <end position="169"/>
    </location>
</feature>
<dbReference type="Pfam" id="PF00593">
    <property type="entry name" value="TonB_dep_Rec_b-barrel"/>
    <property type="match status" value="1"/>
</dbReference>
<keyword evidence="18" id="KW-1185">Reference proteome</keyword>
<evidence type="ECO:0000256" key="3">
    <source>
        <dbReference type="ARBA" id="ARBA00022452"/>
    </source>
</evidence>
<dbReference type="InterPro" id="IPR000531">
    <property type="entry name" value="Beta-barrel_TonB"/>
</dbReference>
<dbReference type="Pfam" id="PF07715">
    <property type="entry name" value="Plug"/>
    <property type="match status" value="1"/>
</dbReference>
<evidence type="ECO:0000256" key="10">
    <source>
        <dbReference type="ARBA" id="ARBA00023237"/>
    </source>
</evidence>
<dbReference type="GO" id="GO:0006826">
    <property type="term" value="P:iron ion transport"/>
    <property type="evidence" value="ECO:0007669"/>
    <property type="project" value="UniProtKB-KW"/>
</dbReference>
<dbReference type="Proteomes" id="UP000501568">
    <property type="component" value="Chromosome"/>
</dbReference>
<keyword evidence="4" id="KW-0410">Iron transport</keyword>
<evidence type="ECO:0000256" key="13">
    <source>
        <dbReference type="SAM" id="MobiDB-lite"/>
    </source>
</evidence>
<dbReference type="AlphaFoldDB" id="A0A6G6Y216"/>
<keyword evidence="6" id="KW-0408">Iron</keyword>